<dbReference type="EMBL" id="VSSQ01000046">
    <property type="protein sequence ID" value="MPL69260.1"/>
    <property type="molecule type" value="Genomic_DNA"/>
</dbReference>
<organism evidence="5">
    <name type="scientific">bioreactor metagenome</name>
    <dbReference type="NCBI Taxonomy" id="1076179"/>
    <lineage>
        <taxon>unclassified sequences</taxon>
        <taxon>metagenomes</taxon>
        <taxon>ecological metagenomes</taxon>
    </lineage>
</organism>
<accession>A0A644TQX0</accession>
<evidence type="ECO:0000256" key="3">
    <source>
        <dbReference type="ARBA" id="ARBA00022741"/>
    </source>
</evidence>
<evidence type="ECO:0000313" key="5">
    <source>
        <dbReference type="EMBL" id="MPL69260.1"/>
    </source>
</evidence>
<evidence type="ECO:0000256" key="1">
    <source>
        <dbReference type="ARBA" id="ARBA00022527"/>
    </source>
</evidence>
<proteinExistence type="inferred from homology"/>
<keyword evidence="5" id="KW-0670">Pyruvate</keyword>
<dbReference type="EC" id="2.7.11.32" evidence="5"/>
<dbReference type="PANTHER" id="PTHR31756">
    <property type="entry name" value="PYRUVATE, PHOSPHATE DIKINASE REGULATORY PROTEIN 1, CHLOROPLASTIC"/>
    <property type="match status" value="1"/>
</dbReference>
<reference evidence="5" key="1">
    <citation type="submission" date="2019-08" db="EMBL/GenBank/DDBJ databases">
        <authorList>
            <person name="Kucharzyk K."/>
            <person name="Murdoch R.W."/>
            <person name="Higgins S."/>
            <person name="Loffler F."/>
        </authorList>
    </citation>
    <scope>NUCLEOTIDE SEQUENCE</scope>
</reference>
<sequence length="267" mass="29914">MYILSDSIGETGEMLVKAAASQFDAGHIDMRRVPYLISTRQVEEALLEAHEAHAIVVYTLVRPDLTAFLEEKAHDLGLTTVDVMGPMVKAINQVAHTKPKNQPGLLRKIDEEYFNKIEALEFAVKFDDGKEPRGLLRADIVITGVSRTSKTPLCIYLAHQGLKAANMPLVPEVPPPQELFQVSPRKVVGLTIKPALLFEIRKERLKAMGLAQTADYANYERILEELEYADRIMRRIGCPVIDVTNKATEETAAKVLEFYRKGKGEDR</sequence>
<dbReference type="HAMAP" id="MF_00921">
    <property type="entry name" value="PDRP"/>
    <property type="match status" value="1"/>
</dbReference>
<dbReference type="GO" id="GO:0004674">
    <property type="term" value="F:protein serine/threonine kinase activity"/>
    <property type="evidence" value="ECO:0007669"/>
    <property type="project" value="UniProtKB-KW"/>
</dbReference>
<keyword evidence="1" id="KW-0723">Serine/threonine-protein kinase</keyword>
<dbReference type="GO" id="GO:0005524">
    <property type="term" value="F:ATP binding"/>
    <property type="evidence" value="ECO:0007669"/>
    <property type="project" value="InterPro"/>
</dbReference>
<dbReference type="Pfam" id="PF03618">
    <property type="entry name" value="Kinase-PPPase"/>
    <property type="match status" value="1"/>
</dbReference>
<dbReference type="NCBIfam" id="NF003742">
    <property type="entry name" value="PRK05339.1"/>
    <property type="match status" value="1"/>
</dbReference>
<protein>
    <submittedName>
        <fullName evidence="5">Putative pyruvate, phosphate dikinase regulatory protein</fullName>
        <ecNumber evidence="5">2.7.11.32</ecNumber>
    </submittedName>
</protein>
<dbReference type="AlphaFoldDB" id="A0A644TQX0"/>
<evidence type="ECO:0000256" key="4">
    <source>
        <dbReference type="ARBA" id="ARBA00022777"/>
    </source>
</evidence>
<dbReference type="InterPro" id="IPR026565">
    <property type="entry name" value="PPDK_reg"/>
</dbReference>
<keyword evidence="2 5" id="KW-0808">Transferase</keyword>
<name>A0A644TQX0_9ZZZZ</name>
<keyword evidence="4" id="KW-0418">Kinase</keyword>
<keyword evidence="3" id="KW-0547">Nucleotide-binding</keyword>
<dbReference type="PANTHER" id="PTHR31756:SF3">
    <property type="entry name" value="PYRUVATE, PHOSPHATE DIKINASE REGULATORY PROTEIN 1, CHLOROPLASTIC"/>
    <property type="match status" value="1"/>
</dbReference>
<comment type="caution">
    <text evidence="5">The sequence shown here is derived from an EMBL/GenBank/DDBJ whole genome shotgun (WGS) entry which is preliminary data.</text>
</comment>
<gene>
    <name evidence="5" type="primary">yqfL_2</name>
    <name evidence="5" type="ORF">SDC9_14996</name>
</gene>
<evidence type="ECO:0000256" key="2">
    <source>
        <dbReference type="ARBA" id="ARBA00022679"/>
    </source>
</evidence>
<dbReference type="InterPro" id="IPR005177">
    <property type="entry name" value="Kinase-pyrophosphorylase"/>
</dbReference>